<gene>
    <name evidence="2" type="ORF">NCTC11343_02396</name>
</gene>
<feature type="domain" description="CinA C-terminal" evidence="1">
    <location>
        <begin position="11"/>
        <end position="160"/>
    </location>
</feature>
<accession>A0A2X2IU89</accession>
<dbReference type="Proteomes" id="UP000251241">
    <property type="component" value="Unassembled WGS sequence"/>
</dbReference>
<evidence type="ECO:0000259" key="1">
    <source>
        <dbReference type="Pfam" id="PF02464"/>
    </source>
</evidence>
<proteinExistence type="predicted"/>
<protein>
    <submittedName>
        <fullName evidence="2">Competence damage-inducible protein A</fullName>
    </submittedName>
</protein>
<dbReference type="EMBL" id="UAUU01000008">
    <property type="protein sequence ID" value="SPZ85832.1"/>
    <property type="molecule type" value="Genomic_DNA"/>
</dbReference>
<organism evidence="2 3">
    <name type="scientific">Sphingobacterium multivorum</name>
    <dbReference type="NCBI Taxonomy" id="28454"/>
    <lineage>
        <taxon>Bacteria</taxon>
        <taxon>Pseudomonadati</taxon>
        <taxon>Bacteroidota</taxon>
        <taxon>Sphingobacteriia</taxon>
        <taxon>Sphingobacteriales</taxon>
        <taxon>Sphingobacteriaceae</taxon>
        <taxon>Sphingobacterium</taxon>
    </lineage>
</organism>
<dbReference type="InterPro" id="IPR036653">
    <property type="entry name" value="CinA-like_C"/>
</dbReference>
<dbReference type="SUPFAM" id="SSF142433">
    <property type="entry name" value="CinA-like"/>
    <property type="match status" value="1"/>
</dbReference>
<reference evidence="2 3" key="1">
    <citation type="submission" date="2018-06" db="EMBL/GenBank/DDBJ databases">
        <authorList>
            <consortium name="Pathogen Informatics"/>
            <person name="Doyle S."/>
        </authorList>
    </citation>
    <scope>NUCLEOTIDE SEQUENCE [LARGE SCALE GENOMIC DNA]</scope>
    <source>
        <strain evidence="2 3">NCTC11343</strain>
    </source>
</reference>
<dbReference type="Gene3D" id="3.90.950.20">
    <property type="entry name" value="CinA-like"/>
    <property type="match status" value="1"/>
</dbReference>
<sequence length="174" mass="19043">MKIEFPELLLREVAQNLKDAKDRIAVAESVTAGLLQLACTQMEGAMEVFAGGVTTYTINAKIKILKVDAKEAERCDCVSPKITEEMALAVSNLFGTTWAIATTGYATSVPESAGKLFAYISIAEKDKIISTEKIELQSSVKMEEAQANYTIKAFETLNRLLRLNRVSKKSSQSV</sequence>
<dbReference type="InterPro" id="IPR008136">
    <property type="entry name" value="CinA_C"/>
</dbReference>
<name>A0A2X2IU89_SPHMU</name>
<dbReference type="AlphaFoldDB" id="A0A2X2IU89"/>
<dbReference type="Pfam" id="PF02464">
    <property type="entry name" value="CinA"/>
    <property type="match status" value="1"/>
</dbReference>
<dbReference type="RefSeq" id="WP_112374722.1">
    <property type="nucleotide sequence ID" value="NZ_CP069793.1"/>
</dbReference>
<evidence type="ECO:0000313" key="2">
    <source>
        <dbReference type="EMBL" id="SPZ85832.1"/>
    </source>
</evidence>
<dbReference type="GeneID" id="97180882"/>
<evidence type="ECO:0000313" key="3">
    <source>
        <dbReference type="Proteomes" id="UP000251241"/>
    </source>
</evidence>
<dbReference type="NCBIfam" id="TIGR00199">
    <property type="entry name" value="PncC_domain"/>
    <property type="match status" value="1"/>
</dbReference>